<dbReference type="GO" id="GO:0006351">
    <property type="term" value="P:DNA-templated transcription"/>
    <property type="evidence" value="ECO:0007669"/>
    <property type="project" value="InterPro"/>
</dbReference>
<accession>A0A167WSF1</accession>
<evidence type="ECO:0000256" key="5">
    <source>
        <dbReference type="ARBA" id="ARBA00023163"/>
    </source>
</evidence>
<dbReference type="AlphaFoldDB" id="A0A167WSF1"/>
<comment type="caution">
    <text evidence="9">The sequence shown here is derived from an EMBL/GenBank/DDBJ whole genome shotgun (WGS) entry which is preliminary data.</text>
</comment>
<dbReference type="EMBL" id="AZGY01000026">
    <property type="protein sequence ID" value="KZZ89212.1"/>
    <property type="molecule type" value="Genomic_DNA"/>
</dbReference>
<keyword evidence="5" id="KW-0804">Transcription</keyword>
<dbReference type="Gene3D" id="4.10.240.10">
    <property type="entry name" value="Zn(2)-C6 fungal-type DNA-binding domain"/>
    <property type="match status" value="1"/>
</dbReference>
<dbReference type="GO" id="GO:0003677">
    <property type="term" value="F:DNA binding"/>
    <property type="evidence" value="ECO:0007669"/>
    <property type="project" value="UniProtKB-KW"/>
</dbReference>
<evidence type="ECO:0000256" key="7">
    <source>
        <dbReference type="SAM" id="MobiDB-lite"/>
    </source>
</evidence>
<dbReference type="SMART" id="SM00906">
    <property type="entry name" value="Fungal_trans"/>
    <property type="match status" value="1"/>
</dbReference>
<keyword evidence="4" id="KW-0238">DNA-binding</keyword>
<dbReference type="SMART" id="SM00066">
    <property type="entry name" value="GAL4"/>
    <property type="match status" value="1"/>
</dbReference>
<proteinExistence type="predicted"/>
<dbReference type="SUPFAM" id="SSF57701">
    <property type="entry name" value="Zn2/Cys6 DNA-binding domain"/>
    <property type="match status" value="1"/>
</dbReference>
<dbReference type="CDD" id="cd12148">
    <property type="entry name" value="fungal_TF_MHR"/>
    <property type="match status" value="1"/>
</dbReference>
<name>A0A167WSF1_9HYPO</name>
<dbReference type="PANTHER" id="PTHR46910:SF37">
    <property type="entry name" value="ZN(II)2CYS6 TRANSCRIPTION FACTOR (EUROFUNG)"/>
    <property type="match status" value="1"/>
</dbReference>
<feature type="region of interest" description="Disordered" evidence="7">
    <location>
        <begin position="101"/>
        <end position="129"/>
    </location>
</feature>
<dbReference type="InterPro" id="IPR001138">
    <property type="entry name" value="Zn2Cys6_DnaBD"/>
</dbReference>
<evidence type="ECO:0000256" key="2">
    <source>
        <dbReference type="ARBA" id="ARBA00022723"/>
    </source>
</evidence>
<dbReference type="PROSITE" id="PS50048">
    <property type="entry name" value="ZN2_CY6_FUNGAL_2"/>
    <property type="match status" value="1"/>
</dbReference>
<reference evidence="9 10" key="1">
    <citation type="journal article" date="2016" name="Genome Biol. Evol.">
        <title>Divergent and convergent evolution of fungal pathogenicity.</title>
        <authorList>
            <person name="Shang Y."/>
            <person name="Xiao G."/>
            <person name="Zheng P."/>
            <person name="Cen K."/>
            <person name="Zhan S."/>
            <person name="Wang C."/>
        </authorList>
    </citation>
    <scope>NUCLEOTIDE SEQUENCE [LARGE SCALE GENOMIC DNA]</scope>
    <source>
        <strain evidence="9 10">RCEF 2490</strain>
    </source>
</reference>
<sequence length="649" mass="72340">MTARVDNVALSRPGRRKACDLCVTKKIKCDMIQPTCSNCVLYKAACTTGKPRRKTANSSAKVRAAHQMTKTCVAGCEGTDERLARIESQLEMLIALQNPQPAREARTWSRSDSSTGQHGAHSTSSDMQSDVISGSQYSMILGNTATSWDNDLLSDDDFPLPPMAETIPIVEHYFATFSAMVPLFDKASFMRMLGHWFADPSSRNKATWAAIQVVLAIALRTPVPDHLHGNGGSFRHQKANFFLRNAQSVVSELVTREQDLLGLQVLLGLALLFQNSSDSSPASVIIGTAIRLAHRMGLHSREHDKFHSSEENLQRQRLFWIAYTLDKAGRAPYTLVALTNRKIAAPPDNIGVLFTRDRSSYFHYHRAMIHLAQLEGKVYEWLHSNVALKATRAVRQARVQRLDRMISHWYSSIPSVFRIENVTPSIGECEYIQMTKMYHTYLLVLVMTYSIDSQDDEWIHVIRSGDGNAVRDLIMGSSSLGSSDLHKHRINLSSGIWFKILETSRGCLRMFGECIPTECLVWQSCLPHFSGMMILLANLLIDPVHPDASADEAFSAKAIELFDRVVEFLPNPKGYAETRLIIAELHGRAVQALSDARSEAELDSSADVLPPNLLGFGGHDDDPWAWASGLPERFDMMPDSNLGRTDIAL</sequence>
<evidence type="ECO:0000259" key="8">
    <source>
        <dbReference type="PROSITE" id="PS50048"/>
    </source>
</evidence>
<feature type="domain" description="Zn(2)-C6 fungal-type" evidence="8">
    <location>
        <begin position="18"/>
        <end position="48"/>
    </location>
</feature>
<dbReference type="InterPro" id="IPR050987">
    <property type="entry name" value="AtrR-like"/>
</dbReference>
<dbReference type="GO" id="GO:0005634">
    <property type="term" value="C:nucleus"/>
    <property type="evidence" value="ECO:0007669"/>
    <property type="project" value="UniProtKB-SubCell"/>
</dbReference>
<dbReference type="PANTHER" id="PTHR46910">
    <property type="entry name" value="TRANSCRIPTION FACTOR PDR1"/>
    <property type="match status" value="1"/>
</dbReference>
<keyword evidence="2" id="KW-0479">Metal-binding</keyword>
<evidence type="ECO:0000256" key="4">
    <source>
        <dbReference type="ARBA" id="ARBA00023125"/>
    </source>
</evidence>
<dbReference type="GO" id="GO:0008270">
    <property type="term" value="F:zinc ion binding"/>
    <property type="evidence" value="ECO:0007669"/>
    <property type="project" value="InterPro"/>
</dbReference>
<keyword evidence="6" id="KW-0539">Nucleus</keyword>
<dbReference type="Pfam" id="PF00172">
    <property type="entry name" value="Zn_clus"/>
    <property type="match status" value="1"/>
</dbReference>
<feature type="compositionally biased region" description="Polar residues" evidence="7">
    <location>
        <begin position="110"/>
        <end position="129"/>
    </location>
</feature>
<protein>
    <submittedName>
        <fullName evidence="9">Fungal specific transcription factor domain protein</fullName>
    </submittedName>
</protein>
<dbReference type="InterPro" id="IPR036864">
    <property type="entry name" value="Zn2-C6_fun-type_DNA-bd_sf"/>
</dbReference>
<dbReference type="CDD" id="cd00067">
    <property type="entry name" value="GAL4"/>
    <property type="match status" value="1"/>
</dbReference>
<dbReference type="OrthoDB" id="2123952at2759"/>
<dbReference type="InterPro" id="IPR007219">
    <property type="entry name" value="XnlR_reg_dom"/>
</dbReference>
<comment type="subcellular location">
    <subcellularLocation>
        <location evidence="1">Nucleus</location>
    </subcellularLocation>
</comment>
<evidence type="ECO:0000256" key="1">
    <source>
        <dbReference type="ARBA" id="ARBA00004123"/>
    </source>
</evidence>
<keyword evidence="10" id="KW-1185">Reference proteome</keyword>
<evidence type="ECO:0000256" key="6">
    <source>
        <dbReference type="ARBA" id="ARBA00023242"/>
    </source>
</evidence>
<evidence type="ECO:0000313" key="10">
    <source>
        <dbReference type="Proteomes" id="UP000078544"/>
    </source>
</evidence>
<dbReference type="Proteomes" id="UP000078544">
    <property type="component" value="Unassembled WGS sequence"/>
</dbReference>
<dbReference type="GO" id="GO:0000981">
    <property type="term" value="F:DNA-binding transcription factor activity, RNA polymerase II-specific"/>
    <property type="evidence" value="ECO:0007669"/>
    <property type="project" value="InterPro"/>
</dbReference>
<keyword evidence="3" id="KW-0805">Transcription regulation</keyword>
<evidence type="ECO:0000256" key="3">
    <source>
        <dbReference type="ARBA" id="ARBA00023015"/>
    </source>
</evidence>
<gene>
    <name evidence="9" type="ORF">AAL_07860</name>
</gene>
<dbReference type="Pfam" id="PF04082">
    <property type="entry name" value="Fungal_trans"/>
    <property type="match status" value="1"/>
</dbReference>
<evidence type="ECO:0000313" key="9">
    <source>
        <dbReference type="EMBL" id="KZZ89212.1"/>
    </source>
</evidence>
<dbReference type="STRING" id="1081109.A0A167WSF1"/>
<organism evidence="9 10">
    <name type="scientific">Moelleriella libera RCEF 2490</name>
    <dbReference type="NCBI Taxonomy" id="1081109"/>
    <lineage>
        <taxon>Eukaryota</taxon>
        <taxon>Fungi</taxon>
        <taxon>Dikarya</taxon>
        <taxon>Ascomycota</taxon>
        <taxon>Pezizomycotina</taxon>
        <taxon>Sordariomycetes</taxon>
        <taxon>Hypocreomycetidae</taxon>
        <taxon>Hypocreales</taxon>
        <taxon>Clavicipitaceae</taxon>
        <taxon>Moelleriella</taxon>
    </lineage>
</organism>